<evidence type="ECO:0000256" key="1">
    <source>
        <dbReference type="SAM" id="Phobius"/>
    </source>
</evidence>
<reference evidence="2 3" key="1">
    <citation type="journal article" date="2014" name="BMC Genomics">
        <title>Genome and secretome analysis of the hemibiotrophic fungal pathogen, Moniliophthora roreri, which causes frosty pod rot disease of cacao: mechanisms of the biotrophic and necrotrophic phases.</title>
        <authorList>
            <person name="Meinhardt L.W."/>
            <person name="Costa G.G.L."/>
            <person name="Thomazella D.P.T."/>
            <person name="Teixeira P.J.P.L."/>
            <person name="Carazzolle M.F."/>
            <person name="Schuster S.C."/>
            <person name="Carlson J.E."/>
            <person name="Guiltinan M.J."/>
            <person name="Mieczkowski P."/>
            <person name="Farmer A."/>
            <person name="Ramaraj T."/>
            <person name="Crozier J."/>
            <person name="Davis R.E."/>
            <person name="Shao J."/>
            <person name="Melnick R.L."/>
            <person name="Pereira G.A.G."/>
            <person name="Bailey B.A."/>
        </authorList>
    </citation>
    <scope>NUCLEOTIDE SEQUENCE [LARGE SCALE GENOMIC DNA]</scope>
    <source>
        <strain evidence="2 3">MCA 2997</strain>
    </source>
</reference>
<keyword evidence="1" id="KW-0812">Transmembrane</keyword>
<proteinExistence type="predicted"/>
<dbReference type="KEGG" id="mrr:Moror_11278"/>
<feature type="transmembrane region" description="Helical" evidence="1">
    <location>
        <begin position="191"/>
        <end position="212"/>
    </location>
</feature>
<feature type="transmembrane region" description="Helical" evidence="1">
    <location>
        <begin position="149"/>
        <end position="171"/>
    </location>
</feature>
<accession>V2X4P5</accession>
<feature type="transmembrane region" description="Helical" evidence="1">
    <location>
        <begin position="110"/>
        <end position="129"/>
    </location>
</feature>
<organism evidence="2 3">
    <name type="scientific">Moniliophthora roreri (strain MCA 2997)</name>
    <name type="common">Cocoa frosty pod rot fungus</name>
    <name type="synonym">Crinipellis roreri</name>
    <dbReference type="NCBI Taxonomy" id="1381753"/>
    <lineage>
        <taxon>Eukaryota</taxon>
        <taxon>Fungi</taxon>
        <taxon>Dikarya</taxon>
        <taxon>Basidiomycota</taxon>
        <taxon>Agaricomycotina</taxon>
        <taxon>Agaricomycetes</taxon>
        <taxon>Agaricomycetidae</taxon>
        <taxon>Agaricales</taxon>
        <taxon>Marasmiineae</taxon>
        <taxon>Marasmiaceae</taxon>
        <taxon>Moniliophthora</taxon>
    </lineage>
</organism>
<evidence type="ECO:0000313" key="2">
    <source>
        <dbReference type="EMBL" id="ESK87741.1"/>
    </source>
</evidence>
<keyword evidence="1" id="KW-1133">Transmembrane helix</keyword>
<protein>
    <submittedName>
        <fullName evidence="2">Uncharacterized protein</fullName>
    </submittedName>
</protein>
<feature type="transmembrane region" description="Helical" evidence="1">
    <location>
        <begin position="62"/>
        <end position="90"/>
    </location>
</feature>
<dbReference type="AlphaFoldDB" id="V2X4P5"/>
<dbReference type="EMBL" id="AWSO01000746">
    <property type="protein sequence ID" value="ESK87741.1"/>
    <property type="molecule type" value="Genomic_DNA"/>
</dbReference>
<keyword evidence="3" id="KW-1185">Reference proteome</keyword>
<sequence>MRNVALMSSTRSSLLFPTELVVTAPLATLLTMYFAYGFYVLLFGISICMLQRRMSSTSNIKLYLSWTIALFVVSTITVIIVTVILVRITVARFQVVQTDDFGPLLRVSEMISPLYMFFQTLPIISNIIADSMLIHRCHIIWGSKKRITYPLIAASIITTAVNFAAGLMAYCSRSHPVKSTFNMGFSLASEAVTAAVNLILTLLTAGRVWWIIRRAQAHKVGPLNKYKTLSSINRIILESGMLYPISIVVHLSTFSTKTPLIELTPIVVLVAGIAPTLIIVRTSMGQSIVSEMSTVRETFTSVRLSDRLDSVPPTHTVDEGRMVSLGNSVNGD</sequence>
<dbReference type="Proteomes" id="UP000017559">
    <property type="component" value="Unassembled WGS sequence"/>
</dbReference>
<gene>
    <name evidence="2" type="ORF">Moror_11278</name>
</gene>
<feature type="transmembrane region" description="Helical" evidence="1">
    <location>
        <begin position="232"/>
        <end position="254"/>
    </location>
</feature>
<name>V2X4P5_MONRO</name>
<dbReference type="HOGENOM" id="CLU_044614_2_0_1"/>
<comment type="caution">
    <text evidence="2">The sequence shown here is derived from an EMBL/GenBank/DDBJ whole genome shotgun (WGS) entry which is preliminary data.</text>
</comment>
<feature type="transmembrane region" description="Helical" evidence="1">
    <location>
        <begin position="260"/>
        <end position="280"/>
    </location>
</feature>
<keyword evidence="1" id="KW-0472">Membrane</keyword>
<evidence type="ECO:0000313" key="3">
    <source>
        <dbReference type="Proteomes" id="UP000017559"/>
    </source>
</evidence>
<dbReference type="OrthoDB" id="3330907at2759"/>